<dbReference type="Gene3D" id="3.40.50.620">
    <property type="entry name" value="HUPs"/>
    <property type="match status" value="1"/>
</dbReference>
<evidence type="ECO:0000313" key="2">
    <source>
        <dbReference type="Proteomes" id="UP001226574"/>
    </source>
</evidence>
<dbReference type="Gene3D" id="1.25.40.80">
    <property type="match status" value="1"/>
</dbReference>
<accession>A0ABU1BA18</accession>
<proteinExistence type="predicted"/>
<dbReference type="InterPro" id="IPR007357">
    <property type="entry name" value="PhrB-like"/>
</dbReference>
<organism evidence="1 2">
    <name type="scientific">Pseudoalteromonas haloplanktis</name>
    <name type="common">Alteromonas haloplanktis</name>
    <dbReference type="NCBI Taxonomy" id="228"/>
    <lineage>
        <taxon>Bacteria</taxon>
        <taxon>Pseudomonadati</taxon>
        <taxon>Pseudomonadota</taxon>
        <taxon>Gammaproteobacteria</taxon>
        <taxon>Alteromonadales</taxon>
        <taxon>Pseudoalteromonadaceae</taxon>
        <taxon>Pseudoalteromonas</taxon>
    </lineage>
</organism>
<dbReference type="PANTHER" id="PTHR38657">
    <property type="entry name" value="SLR1343 PROTEIN"/>
    <property type="match status" value="1"/>
</dbReference>
<gene>
    <name evidence="1" type="ORF">RC083_07080</name>
</gene>
<dbReference type="InterPro" id="IPR014729">
    <property type="entry name" value="Rossmann-like_a/b/a_fold"/>
</dbReference>
<reference evidence="1 2" key="1">
    <citation type="submission" date="2023-08" db="EMBL/GenBank/DDBJ databases">
        <title>Pseudoalteromonas haloplanktis LL1 genome.</title>
        <authorList>
            <person name="Wu S."/>
        </authorList>
    </citation>
    <scope>NUCLEOTIDE SEQUENCE [LARGE SCALE GENOMIC DNA]</scope>
    <source>
        <strain evidence="1 2">LL1</strain>
    </source>
</reference>
<evidence type="ECO:0000313" key="1">
    <source>
        <dbReference type="EMBL" id="MDQ9091350.1"/>
    </source>
</evidence>
<dbReference type="Proteomes" id="UP001226574">
    <property type="component" value="Unassembled WGS sequence"/>
</dbReference>
<dbReference type="Gene3D" id="1.10.10.1710">
    <property type="entry name" value="Deoxyribodipyrimidine photolyase-related"/>
    <property type="match status" value="1"/>
</dbReference>
<dbReference type="InterPro" id="IPR036134">
    <property type="entry name" value="Crypto/Photolyase_FAD-like_sf"/>
</dbReference>
<keyword evidence="2" id="KW-1185">Reference proteome</keyword>
<dbReference type="InterPro" id="IPR052551">
    <property type="entry name" value="UV-DNA_repair_photolyase"/>
</dbReference>
<dbReference type="PANTHER" id="PTHR38657:SF1">
    <property type="entry name" value="SLR1343 PROTEIN"/>
    <property type="match status" value="1"/>
</dbReference>
<dbReference type="Gene3D" id="1.10.579.10">
    <property type="entry name" value="DNA Cyclobutane Dipyrimidine Photolyase, subunit A, domain 3"/>
    <property type="match status" value="1"/>
</dbReference>
<dbReference type="SUPFAM" id="SSF48173">
    <property type="entry name" value="Cryptochrome/photolyase FAD-binding domain"/>
    <property type="match status" value="1"/>
</dbReference>
<protein>
    <submittedName>
        <fullName evidence="1">Cryptochrome/photolyase family protein</fullName>
    </submittedName>
</protein>
<name>A0ABU1BA18_PSEHA</name>
<comment type="caution">
    <text evidence="1">The sequence shown here is derived from an EMBL/GenBank/DDBJ whole genome shotgun (WGS) entry which is preliminary data.</text>
</comment>
<dbReference type="RefSeq" id="WP_309038788.1">
    <property type="nucleotide sequence ID" value="NZ_JAVIFY010000004.1"/>
</dbReference>
<dbReference type="EMBL" id="JAVIFY010000004">
    <property type="protein sequence ID" value="MDQ9091350.1"/>
    <property type="molecule type" value="Genomic_DNA"/>
</dbReference>
<sequence>MIMYKTLRFIFGDQLNANHSWYKEENQTQYLYVIAELKQETDYVKHHIQKVVAFFTAMENFAAALKKAQLNVLHLTLDDTQNDACITLLLTRLAEQYQCQQIQYQYPDEYRLQQQMLQFKSRSSLKVSGCDSEHFLLPYADIGDHFTRDKQVKMEFFYRMMRKRFNILIQDNAPQGGQWNFDQDNRNKLKKTDLATIPKPKIFTNNIEVILQRIKRHRVNTFGQCSTTLLWPTSRAQAKQLLDYFCSDLLPKFGQFQDAMTCQSPHQWSLYHSRLAFALNTKMLHPMHVINRVLAEFTARQDQINLAQVEGFIRQILGWREYVRGIYWQNMPAYATKNALHANRSIPDYFWSGKTKMNCMKQAITQSLETAYAHHIQRLMITGNFCLLTGIDPKEVDSWYLGIYIDAIEWVEMPNTRGMSQFADGGLIATKPYAASGNYINKMSDYCKNCHYKVQQKTEITACPFNSLYWQFMHSHQTRLASNPRIGMVYKNWQKQPQEQQQAILNRAQWCLDNIEKL</sequence>
<dbReference type="Pfam" id="PF04244">
    <property type="entry name" value="DPRP"/>
    <property type="match status" value="1"/>
</dbReference>